<dbReference type="RefSeq" id="XP_001890197.1">
    <property type="nucleotide sequence ID" value="XM_001890162.1"/>
</dbReference>
<evidence type="ECO:0000256" key="1">
    <source>
        <dbReference type="SAM" id="Phobius"/>
    </source>
</evidence>
<organism evidence="3">
    <name type="scientific">Laccaria bicolor (strain S238N-H82 / ATCC MYA-4686)</name>
    <name type="common">Bicoloured deceiver</name>
    <name type="synonym">Laccaria laccata var. bicolor</name>
    <dbReference type="NCBI Taxonomy" id="486041"/>
    <lineage>
        <taxon>Eukaryota</taxon>
        <taxon>Fungi</taxon>
        <taxon>Dikarya</taxon>
        <taxon>Basidiomycota</taxon>
        <taxon>Agaricomycotina</taxon>
        <taxon>Agaricomycetes</taxon>
        <taxon>Agaricomycetidae</taxon>
        <taxon>Agaricales</taxon>
        <taxon>Agaricineae</taxon>
        <taxon>Hydnangiaceae</taxon>
        <taxon>Laccaria</taxon>
    </lineage>
</organism>
<dbReference type="Proteomes" id="UP000001194">
    <property type="component" value="Unassembled WGS sequence"/>
</dbReference>
<dbReference type="InParanoid" id="B0E1X9"/>
<accession>B0E1X9</accession>
<gene>
    <name evidence="2" type="ORF">LACBIDRAFT_296017</name>
</gene>
<name>B0E1X9_LACBS</name>
<dbReference type="EMBL" id="DS547172">
    <property type="protein sequence ID" value="EDQ99134.1"/>
    <property type="molecule type" value="Genomic_DNA"/>
</dbReference>
<sequence>MTTARGGSTGSPSIEITEICVSSQYILKSVQLSIGSFKRESPCLLDAKTHAFELSSPWQVPPFCNRSCLADAGLSTLEWSKSFDKFDVILKFSQYAGNLRRVATYNPQRMSYSSWSNEWCREIFPYQRMLRRQGCYEATSLSSQNPLLKLVLPQTVAHSKAGVSNINTPIIASENRRFVLHDSQGFEHGEGDNFKKVVDFLKARKDMPNVRDQVHAVWLCFQVSLSEGNRLFEAGVEELFRMKLVGQVEFGNNLKFQKRNKHLDAETRNACLAEEARAKFQELCIGPFEKVVDKNIPHIPVSTTKGYKDTRKMLNELVRLTTDYVKNTLAVDVAGDVALVSAIAQRVNPAVKIDAVIAVGKKRYWMDLAASAKFLGNTIEECQRVLHTDIVQVWNIQDDCGYLESKELKKLMIELVGNQNDQLSDSTKWIFNVALMLQHLMAYIVDFTIIMQVIFGLVVNARLRLSRRLIKLVFTAYNISEERSKVHKEVKEHVKLAGCFDWDAALAKIIQLIKEYQMKPESMDKLQSAVEMFENNDDEDWGIGKA</sequence>
<dbReference type="OrthoDB" id="391988at2759"/>
<evidence type="ECO:0000313" key="3">
    <source>
        <dbReference type="Proteomes" id="UP000001194"/>
    </source>
</evidence>
<evidence type="ECO:0000313" key="2">
    <source>
        <dbReference type="EMBL" id="EDQ99134.1"/>
    </source>
</evidence>
<dbReference type="AlphaFoldDB" id="B0E1X9"/>
<dbReference type="KEGG" id="lbc:LACBIDRAFT_296017"/>
<keyword evidence="1" id="KW-0812">Transmembrane</keyword>
<feature type="transmembrane region" description="Helical" evidence="1">
    <location>
        <begin position="440"/>
        <end position="461"/>
    </location>
</feature>
<dbReference type="GeneID" id="6085868"/>
<protein>
    <submittedName>
        <fullName evidence="2">Predicted protein</fullName>
    </submittedName>
</protein>
<keyword evidence="3" id="KW-1185">Reference proteome</keyword>
<reference evidence="2 3" key="1">
    <citation type="journal article" date="2008" name="Nature">
        <title>The genome of Laccaria bicolor provides insights into mycorrhizal symbiosis.</title>
        <authorList>
            <person name="Martin F."/>
            <person name="Aerts A."/>
            <person name="Ahren D."/>
            <person name="Brun A."/>
            <person name="Danchin E.G.J."/>
            <person name="Duchaussoy F."/>
            <person name="Gibon J."/>
            <person name="Kohler A."/>
            <person name="Lindquist E."/>
            <person name="Pereda V."/>
            <person name="Salamov A."/>
            <person name="Shapiro H.J."/>
            <person name="Wuyts J."/>
            <person name="Blaudez D."/>
            <person name="Buee M."/>
            <person name="Brokstein P."/>
            <person name="Canbaeck B."/>
            <person name="Cohen D."/>
            <person name="Courty P.E."/>
            <person name="Coutinho P.M."/>
            <person name="Delaruelle C."/>
            <person name="Detter J.C."/>
            <person name="Deveau A."/>
            <person name="DiFazio S."/>
            <person name="Duplessis S."/>
            <person name="Fraissinet-Tachet L."/>
            <person name="Lucic E."/>
            <person name="Frey-Klett P."/>
            <person name="Fourrey C."/>
            <person name="Feussner I."/>
            <person name="Gay G."/>
            <person name="Grimwood J."/>
            <person name="Hoegger P.J."/>
            <person name="Jain P."/>
            <person name="Kilaru S."/>
            <person name="Labbe J."/>
            <person name="Lin Y.C."/>
            <person name="Legue V."/>
            <person name="Le Tacon F."/>
            <person name="Marmeisse R."/>
            <person name="Melayah D."/>
            <person name="Montanini B."/>
            <person name="Muratet M."/>
            <person name="Nehls U."/>
            <person name="Niculita-Hirzel H."/>
            <person name="Oudot-Le Secq M.P."/>
            <person name="Peter M."/>
            <person name="Quesneville H."/>
            <person name="Rajashekar B."/>
            <person name="Reich M."/>
            <person name="Rouhier N."/>
            <person name="Schmutz J."/>
            <person name="Yin T."/>
            <person name="Chalot M."/>
            <person name="Henrissat B."/>
            <person name="Kuees U."/>
            <person name="Lucas S."/>
            <person name="Van de Peer Y."/>
            <person name="Podila G.K."/>
            <person name="Polle A."/>
            <person name="Pukkila P.J."/>
            <person name="Richardson P.M."/>
            <person name="Rouze P."/>
            <person name="Sanders I.R."/>
            <person name="Stajich J.E."/>
            <person name="Tunlid A."/>
            <person name="Tuskan G."/>
            <person name="Grigoriev I.V."/>
        </authorList>
    </citation>
    <scope>NUCLEOTIDE SEQUENCE [LARGE SCALE GENOMIC DNA]</scope>
    <source>
        <strain evidence="3">S238N-H82 / ATCC MYA-4686</strain>
    </source>
</reference>
<proteinExistence type="predicted"/>
<keyword evidence="1" id="KW-0472">Membrane</keyword>
<dbReference type="HOGENOM" id="CLU_023805_2_0_1"/>
<keyword evidence="1" id="KW-1133">Transmembrane helix</keyword>